<evidence type="ECO:0000313" key="3">
    <source>
        <dbReference type="Proteomes" id="UP000283709"/>
    </source>
</evidence>
<dbReference type="Pfam" id="PF00704">
    <property type="entry name" value="Glyco_hydro_18"/>
    <property type="match status" value="1"/>
</dbReference>
<dbReference type="AlphaFoldDB" id="A0A3R7E489"/>
<dbReference type="GO" id="GO:0005975">
    <property type="term" value="P:carbohydrate metabolic process"/>
    <property type="evidence" value="ECO:0007669"/>
    <property type="project" value="InterPro"/>
</dbReference>
<proteinExistence type="predicted"/>
<dbReference type="Gene3D" id="3.10.50.10">
    <property type="match status" value="1"/>
</dbReference>
<feature type="domain" description="GH18" evidence="1">
    <location>
        <begin position="1"/>
        <end position="313"/>
    </location>
</feature>
<accession>A0A3R7E489</accession>
<dbReference type="SMART" id="SM00636">
    <property type="entry name" value="Glyco_18"/>
    <property type="match status" value="1"/>
</dbReference>
<dbReference type="Gene3D" id="3.20.20.80">
    <property type="entry name" value="Glycosidases"/>
    <property type="match status" value="1"/>
</dbReference>
<name>A0A3R7E489_9BURK</name>
<dbReference type="InterPro" id="IPR029070">
    <property type="entry name" value="Chitinase_insertion_sf"/>
</dbReference>
<dbReference type="EMBL" id="MCAS01000034">
    <property type="protein sequence ID" value="RKF38160.1"/>
    <property type="molecule type" value="Genomic_DNA"/>
</dbReference>
<evidence type="ECO:0000259" key="1">
    <source>
        <dbReference type="PROSITE" id="PS51910"/>
    </source>
</evidence>
<dbReference type="InterPro" id="IPR017853">
    <property type="entry name" value="GH"/>
</dbReference>
<dbReference type="OrthoDB" id="9775889at2"/>
<dbReference type="Proteomes" id="UP000283709">
    <property type="component" value="Unassembled WGS sequence"/>
</dbReference>
<dbReference type="InterPro" id="IPR011583">
    <property type="entry name" value="Chitinase_II/V-like_cat"/>
</dbReference>
<dbReference type="PANTHER" id="PTHR46066">
    <property type="entry name" value="CHITINASE DOMAIN-CONTAINING PROTEIN 1 FAMILY MEMBER"/>
    <property type="match status" value="1"/>
</dbReference>
<reference evidence="2 3" key="1">
    <citation type="submission" date="2016-07" db="EMBL/GenBank/DDBJ databases">
        <title>Genome analysis of Burkholderia fungorum ES3-20.</title>
        <authorList>
            <person name="Xu D."/>
            <person name="Yao R."/>
            <person name="Zheng S."/>
        </authorList>
    </citation>
    <scope>NUCLEOTIDE SEQUENCE [LARGE SCALE GENOMIC DNA]</scope>
    <source>
        <strain evidence="2 3">ES3-20</strain>
    </source>
</reference>
<dbReference type="GO" id="GO:0008061">
    <property type="term" value="F:chitin binding"/>
    <property type="evidence" value="ECO:0007669"/>
    <property type="project" value="InterPro"/>
</dbReference>
<organism evidence="2 3">
    <name type="scientific">Paraburkholderia fungorum</name>
    <dbReference type="NCBI Taxonomy" id="134537"/>
    <lineage>
        <taxon>Bacteria</taxon>
        <taxon>Pseudomonadati</taxon>
        <taxon>Pseudomonadota</taxon>
        <taxon>Betaproteobacteria</taxon>
        <taxon>Burkholderiales</taxon>
        <taxon>Burkholderiaceae</taxon>
        <taxon>Paraburkholderia</taxon>
    </lineage>
</organism>
<comment type="caution">
    <text evidence="2">The sequence shown here is derived from an EMBL/GenBank/DDBJ whole genome shotgun (WGS) entry which is preliminary data.</text>
</comment>
<protein>
    <submittedName>
        <fullName evidence="2">Chitinase</fullName>
    </submittedName>
</protein>
<dbReference type="InterPro" id="IPR001223">
    <property type="entry name" value="Glyco_hydro18_cat"/>
</dbReference>
<evidence type="ECO:0000313" key="2">
    <source>
        <dbReference type="EMBL" id="RKF38160.1"/>
    </source>
</evidence>
<dbReference type="PROSITE" id="PS51910">
    <property type="entry name" value="GH18_2"/>
    <property type="match status" value="1"/>
</dbReference>
<sequence>MVLAYYSGSRNNYQSLTRYYTYFNAVSMDFHITNDGTVIGNGAPDPADAIAFLQSKNIPTYGSVANFDTKWNSSTAHDIIYTNLNKAVSSLVAFAQANQFAGINIDFEAVPQGDRDNFSNFAQVLGRELHANGLKLIISVPAFSATDAAHPYNYAYDLRALGAAVDYLQIMTYDEAIPSWDPGPVASSAWMERDLDYAVSLVPATKILNGIPAYGYNWRADNSGSQLPWFATDSLISTYGITPIYDVGSNSVKFTYVANDGSGTHTVWTENARSVAIKAGLVNSYGLGGTSMYALGMEDVRFWMALKSGLDGSGQKDSN</sequence>
<dbReference type="PANTHER" id="PTHR46066:SF2">
    <property type="entry name" value="CHITINASE DOMAIN-CONTAINING PROTEIN 1"/>
    <property type="match status" value="1"/>
</dbReference>
<gene>
    <name evidence="2" type="ORF">BCY88_06775</name>
</gene>
<dbReference type="SUPFAM" id="SSF51445">
    <property type="entry name" value="(Trans)glycosidases"/>
    <property type="match status" value="1"/>
</dbReference>